<gene>
    <name evidence="6" type="ORF">OG517_10730</name>
</gene>
<sequence length="434" mass="46397">MTPQHTQKKPTLIVVHDREGTPPSQVALPLGWAECVFVIPAADASHGIASILAAFGEVVEMDLDAVEETAERLRTYGPDGIITYSEQLQRVTAHLAELLELRYHTRQMAELLTDKWQQRAALREAGVDSVRTALIHTEADWAAAAAHVGFPAVLKPVHGVASGNTFHVPDEATGLGHLRSVLALDRPGLIQGGGLVLEEYLVGRPTEPFGDYVSVEIAVVDGDLTTVGVTGKPPLVPPFRETGRFWPSPFGRAEDEEFTALARSAVAALGIRTGITHTELKVTPQGPRLIEVNGRLGGGIQELSLSAMDLDLTGYAARIALGETAPPRLVPVEGVHFQLILLAPQRSCEVVAIEGAKEVRALDGVSNCRFYVRPGQTLDGGVATKAVGVVGGVVPDHDAYIALVERINSLMRLGFAFEGEPQPRFVNGAELSSL</sequence>
<dbReference type="PANTHER" id="PTHR43585:SF2">
    <property type="entry name" value="ATP-GRASP ENZYME FSQD"/>
    <property type="match status" value="1"/>
</dbReference>
<dbReference type="Proteomes" id="UP001432039">
    <property type="component" value="Chromosome"/>
</dbReference>
<dbReference type="InterPro" id="IPR052032">
    <property type="entry name" value="ATP-dep_AA_Ligase"/>
</dbReference>
<evidence type="ECO:0000256" key="2">
    <source>
        <dbReference type="ARBA" id="ARBA00022741"/>
    </source>
</evidence>
<evidence type="ECO:0000259" key="5">
    <source>
        <dbReference type="PROSITE" id="PS50975"/>
    </source>
</evidence>
<dbReference type="InterPro" id="IPR011761">
    <property type="entry name" value="ATP-grasp"/>
</dbReference>
<keyword evidence="2 4" id="KW-0547">Nucleotide-binding</keyword>
<proteinExistence type="predicted"/>
<dbReference type="SUPFAM" id="SSF56059">
    <property type="entry name" value="Glutathione synthetase ATP-binding domain-like"/>
    <property type="match status" value="1"/>
</dbReference>
<accession>A0ABZ1TA30</accession>
<keyword evidence="1 6" id="KW-0436">Ligase</keyword>
<dbReference type="EMBL" id="CP108090">
    <property type="protein sequence ID" value="WUQ11873.1"/>
    <property type="molecule type" value="Genomic_DNA"/>
</dbReference>
<evidence type="ECO:0000313" key="6">
    <source>
        <dbReference type="EMBL" id="WUQ11873.1"/>
    </source>
</evidence>
<evidence type="ECO:0000256" key="1">
    <source>
        <dbReference type="ARBA" id="ARBA00022598"/>
    </source>
</evidence>
<reference evidence="6" key="1">
    <citation type="submission" date="2022-10" db="EMBL/GenBank/DDBJ databases">
        <title>The complete genomes of actinobacterial strains from the NBC collection.</title>
        <authorList>
            <person name="Joergensen T.S."/>
            <person name="Alvarez Arevalo M."/>
            <person name="Sterndorff E.B."/>
            <person name="Faurdal D."/>
            <person name="Vuksanovic O."/>
            <person name="Mourched A.-S."/>
            <person name="Charusanti P."/>
            <person name="Shaw S."/>
            <person name="Blin K."/>
            <person name="Weber T."/>
        </authorList>
    </citation>
    <scope>NUCLEOTIDE SEQUENCE</scope>
    <source>
        <strain evidence="6">NBC_00248</strain>
    </source>
</reference>
<feature type="domain" description="ATP-grasp" evidence="5">
    <location>
        <begin position="119"/>
        <end position="321"/>
    </location>
</feature>
<dbReference type="PROSITE" id="PS50975">
    <property type="entry name" value="ATP_GRASP"/>
    <property type="match status" value="1"/>
</dbReference>
<organism evidence="6 7">
    <name type="scientific">Streptomyces virginiae</name>
    <name type="common">Streptomyces cinnamonensis</name>
    <dbReference type="NCBI Taxonomy" id="1961"/>
    <lineage>
        <taxon>Bacteria</taxon>
        <taxon>Bacillati</taxon>
        <taxon>Actinomycetota</taxon>
        <taxon>Actinomycetes</taxon>
        <taxon>Kitasatosporales</taxon>
        <taxon>Streptomycetaceae</taxon>
        <taxon>Streptomyces</taxon>
    </lineage>
</organism>
<name>A0ABZ1TA30_STRVG</name>
<protein>
    <submittedName>
        <fullName evidence="6">Ligase</fullName>
    </submittedName>
</protein>
<evidence type="ECO:0000256" key="3">
    <source>
        <dbReference type="ARBA" id="ARBA00022840"/>
    </source>
</evidence>
<dbReference type="Gene3D" id="3.30.470.20">
    <property type="entry name" value="ATP-grasp fold, B domain"/>
    <property type="match status" value="1"/>
</dbReference>
<dbReference type="RefSeq" id="WP_328961299.1">
    <property type="nucleotide sequence ID" value="NZ_CP108090.1"/>
</dbReference>
<evidence type="ECO:0000256" key="4">
    <source>
        <dbReference type="PROSITE-ProRule" id="PRU00409"/>
    </source>
</evidence>
<dbReference type="GO" id="GO:0016874">
    <property type="term" value="F:ligase activity"/>
    <property type="evidence" value="ECO:0007669"/>
    <property type="project" value="UniProtKB-KW"/>
</dbReference>
<evidence type="ECO:0000313" key="7">
    <source>
        <dbReference type="Proteomes" id="UP001432039"/>
    </source>
</evidence>
<keyword evidence="7" id="KW-1185">Reference proteome</keyword>
<dbReference type="PANTHER" id="PTHR43585">
    <property type="entry name" value="FUMIPYRROLE BIOSYNTHESIS PROTEIN C"/>
    <property type="match status" value="1"/>
</dbReference>
<keyword evidence="3 4" id="KW-0067">ATP-binding</keyword>